<dbReference type="NCBIfam" id="NF008245">
    <property type="entry name" value="PRK11021.1"/>
    <property type="match status" value="1"/>
</dbReference>
<feature type="transmembrane region" description="Helical" evidence="6">
    <location>
        <begin position="153"/>
        <end position="174"/>
    </location>
</feature>
<evidence type="ECO:0000256" key="2">
    <source>
        <dbReference type="ARBA" id="ARBA00022475"/>
    </source>
</evidence>
<evidence type="ECO:0000313" key="8">
    <source>
        <dbReference type="Proteomes" id="UP000274511"/>
    </source>
</evidence>
<feature type="transmembrane region" description="Helical" evidence="6">
    <location>
        <begin position="49"/>
        <end position="69"/>
    </location>
</feature>
<evidence type="ECO:0000313" key="7">
    <source>
        <dbReference type="EMBL" id="ROH78757.1"/>
    </source>
</evidence>
<keyword evidence="3 6" id="KW-0812">Transmembrane</keyword>
<feature type="transmembrane region" description="Helical" evidence="6">
    <location>
        <begin position="352"/>
        <end position="373"/>
    </location>
</feature>
<accession>A0A3N0UFJ5</accession>
<feature type="transmembrane region" description="Helical" evidence="6">
    <location>
        <begin position="125"/>
        <end position="146"/>
    </location>
</feature>
<feature type="transmembrane region" description="Helical" evidence="6">
    <location>
        <begin position="325"/>
        <end position="346"/>
    </location>
</feature>
<dbReference type="STRING" id="1172565.AU508_07570"/>
<evidence type="ECO:0000256" key="5">
    <source>
        <dbReference type="ARBA" id="ARBA00023136"/>
    </source>
</evidence>
<dbReference type="Pfam" id="PF13520">
    <property type="entry name" value="AA_permease_2"/>
    <property type="match status" value="1"/>
</dbReference>
<evidence type="ECO:0000256" key="1">
    <source>
        <dbReference type="ARBA" id="ARBA00004651"/>
    </source>
</evidence>
<keyword evidence="2" id="KW-1003">Cell membrane</keyword>
<feature type="transmembrane region" description="Helical" evidence="6">
    <location>
        <begin position="229"/>
        <end position="249"/>
    </location>
</feature>
<dbReference type="OrthoDB" id="9117841at2"/>
<sequence>MAKRRDGVSEQCGKLSLHQGVGFLVSTLLGSGVFIVPAMVAGLAGQWAWLAWLGMTLLVLPVVFTFALLGRRFPHSAGTAHFVELAYGHRLRQSISWLYLSVIPIGPPVVVITGANYLVYCLGLSPVYCGYFALLMLSLILIVNAFNVTLSGNVQFGITVLTALVLISVIVVGFTETPSAAPKVISAGGDSLLAFLKAMGIIFWCFVGIEAVAHLAPEFASPERDFPRTIVISLAVALSLYCLLSYTVLRFSAFGNEVDNISSLPRLIGQAFGRTGAVAIGLMGFLTCLAAVNLYIISFTRLIVSMEGHGPISRCLAYRNRFHAPVAATLLAVLPVAITVSLKYGWSIGLESLIACANGVFVMIYLSASLSACRLLHGHQRVMALLASLFCLGVACVIGDNMLYAVVVTLLAFVWSSRRLRKAMVASSGGSRA</sequence>
<dbReference type="GO" id="GO:0005886">
    <property type="term" value="C:plasma membrane"/>
    <property type="evidence" value="ECO:0007669"/>
    <property type="project" value="UniProtKB-SubCell"/>
</dbReference>
<dbReference type="Gene3D" id="1.20.1740.10">
    <property type="entry name" value="Amino acid/polyamine transporter I"/>
    <property type="match status" value="1"/>
</dbReference>
<reference evidence="7 8" key="1">
    <citation type="submission" date="2018-10" db="EMBL/GenBank/DDBJ databases">
        <title>New species genome.</title>
        <authorList>
            <person name="Li Y."/>
        </authorList>
    </citation>
    <scope>NUCLEOTIDE SEQUENCE [LARGE SCALE GENOMIC DNA]</scope>
    <source>
        <strain evidence="7 8">L6_4B</strain>
    </source>
</reference>
<dbReference type="EMBL" id="RJUJ01000011">
    <property type="protein sequence ID" value="ROH78757.1"/>
    <property type="molecule type" value="Genomic_DNA"/>
</dbReference>
<feature type="transmembrane region" description="Helical" evidence="6">
    <location>
        <begin position="21"/>
        <end position="43"/>
    </location>
</feature>
<feature type="transmembrane region" description="Helical" evidence="6">
    <location>
        <begin position="97"/>
        <end position="119"/>
    </location>
</feature>
<organism evidence="7 8">
    <name type="scientific">Lonsdalea populi</name>
    <dbReference type="NCBI Taxonomy" id="1172565"/>
    <lineage>
        <taxon>Bacteria</taxon>
        <taxon>Pseudomonadati</taxon>
        <taxon>Pseudomonadota</taxon>
        <taxon>Gammaproteobacteria</taxon>
        <taxon>Enterobacterales</taxon>
        <taxon>Pectobacteriaceae</taxon>
        <taxon>Lonsdalea</taxon>
    </lineage>
</organism>
<dbReference type="PANTHER" id="PTHR42770:SF13">
    <property type="entry name" value="L-METHIONINE_BRANCHED-CHAIN AMINO ACID EXPORTER YJEH"/>
    <property type="match status" value="1"/>
</dbReference>
<dbReference type="Proteomes" id="UP000274511">
    <property type="component" value="Unassembled WGS sequence"/>
</dbReference>
<feature type="transmembrane region" description="Helical" evidence="6">
    <location>
        <begin position="277"/>
        <end position="304"/>
    </location>
</feature>
<dbReference type="GO" id="GO:0022857">
    <property type="term" value="F:transmembrane transporter activity"/>
    <property type="evidence" value="ECO:0007669"/>
    <property type="project" value="InterPro"/>
</dbReference>
<gene>
    <name evidence="7" type="ORF">EC392_11810</name>
</gene>
<proteinExistence type="predicted"/>
<feature type="transmembrane region" description="Helical" evidence="6">
    <location>
        <begin position="385"/>
        <end position="415"/>
    </location>
</feature>
<dbReference type="InterPro" id="IPR050367">
    <property type="entry name" value="APC_superfamily"/>
</dbReference>
<keyword evidence="5 6" id="KW-0472">Membrane</keyword>
<comment type="subcellular location">
    <subcellularLocation>
        <location evidence="1">Cell membrane</location>
        <topology evidence="1">Multi-pass membrane protein</topology>
    </subcellularLocation>
</comment>
<dbReference type="PIRSF" id="PIRSF006060">
    <property type="entry name" value="AA_transporter"/>
    <property type="match status" value="1"/>
</dbReference>
<dbReference type="AlphaFoldDB" id="A0A3N0UFJ5"/>
<evidence type="ECO:0000256" key="4">
    <source>
        <dbReference type="ARBA" id="ARBA00022989"/>
    </source>
</evidence>
<feature type="transmembrane region" description="Helical" evidence="6">
    <location>
        <begin position="194"/>
        <end position="217"/>
    </location>
</feature>
<keyword evidence="4 6" id="KW-1133">Transmembrane helix</keyword>
<dbReference type="PANTHER" id="PTHR42770">
    <property type="entry name" value="AMINO ACID TRANSPORTER-RELATED"/>
    <property type="match status" value="1"/>
</dbReference>
<evidence type="ECO:0000256" key="3">
    <source>
        <dbReference type="ARBA" id="ARBA00022692"/>
    </source>
</evidence>
<comment type="caution">
    <text evidence="7">The sequence shown here is derived from an EMBL/GenBank/DDBJ whole genome shotgun (WGS) entry which is preliminary data.</text>
</comment>
<evidence type="ECO:0000256" key="6">
    <source>
        <dbReference type="SAM" id="Phobius"/>
    </source>
</evidence>
<protein>
    <submittedName>
        <fullName evidence="7">L-methionine/branched-chain amino acid transporter</fullName>
    </submittedName>
</protein>
<name>A0A3N0UFJ5_9GAMM</name>
<dbReference type="InterPro" id="IPR002293">
    <property type="entry name" value="AA/rel_permease1"/>
</dbReference>